<accession>A0ABR1DPQ0</accession>
<dbReference type="Proteomes" id="UP001303046">
    <property type="component" value="Unassembled WGS sequence"/>
</dbReference>
<reference evidence="1 2" key="1">
    <citation type="submission" date="2023-08" db="EMBL/GenBank/DDBJ databases">
        <title>A Necator americanus chromosomal reference genome.</title>
        <authorList>
            <person name="Ilik V."/>
            <person name="Petrzelkova K.J."/>
            <person name="Pardy F."/>
            <person name="Fuh T."/>
            <person name="Niatou-Singa F.S."/>
            <person name="Gouil Q."/>
            <person name="Baker L."/>
            <person name="Ritchie M.E."/>
            <person name="Jex A.R."/>
            <person name="Gazzola D."/>
            <person name="Li H."/>
            <person name="Toshio Fujiwara R."/>
            <person name="Zhan B."/>
            <person name="Aroian R.V."/>
            <person name="Pafco B."/>
            <person name="Schwarz E.M."/>
        </authorList>
    </citation>
    <scope>NUCLEOTIDE SEQUENCE [LARGE SCALE GENOMIC DNA]</scope>
    <source>
        <strain evidence="1 2">Aroian</strain>
        <tissue evidence="1">Whole animal</tissue>
    </source>
</reference>
<organism evidence="1 2">
    <name type="scientific">Necator americanus</name>
    <name type="common">Human hookworm</name>
    <dbReference type="NCBI Taxonomy" id="51031"/>
    <lineage>
        <taxon>Eukaryota</taxon>
        <taxon>Metazoa</taxon>
        <taxon>Ecdysozoa</taxon>
        <taxon>Nematoda</taxon>
        <taxon>Chromadorea</taxon>
        <taxon>Rhabditida</taxon>
        <taxon>Rhabditina</taxon>
        <taxon>Rhabditomorpha</taxon>
        <taxon>Strongyloidea</taxon>
        <taxon>Ancylostomatidae</taxon>
        <taxon>Bunostominae</taxon>
        <taxon>Necator</taxon>
    </lineage>
</organism>
<dbReference type="EMBL" id="JAVFWL010000004">
    <property type="protein sequence ID" value="KAK6752419.1"/>
    <property type="molecule type" value="Genomic_DNA"/>
</dbReference>
<evidence type="ECO:0000313" key="1">
    <source>
        <dbReference type="EMBL" id="KAK6752419.1"/>
    </source>
</evidence>
<name>A0ABR1DPQ0_NECAM</name>
<keyword evidence="2" id="KW-1185">Reference proteome</keyword>
<sequence>MECTSLTVPFPTTHSTSNENHLTSMNTNTVLIYGPLGNVKAWIVIGRIRTINRAAYPLTYCARLFPLKK</sequence>
<gene>
    <name evidence="1" type="primary">Necator_chrIV.g16991</name>
    <name evidence="1" type="ORF">RB195_003693</name>
</gene>
<comment type="caution">
    <text evidence="1">The sequence shown here is derived from an EMBL/GenBank/DDBJ whole genome shotgun (WGS) entry which is preliminary data.</text>
</comment>
<proteinExistence type="predicted"/>
<evidence type="ECO:0000313" key="2">
    <source>
        <dbReference type="Proteomes" id="UP001303046"/>
    </source>
</evidence>
<protein>
    <submittedName>
        <fullName evidence="1">Uncharacterized protein</fullName>
    </submittedName>
</protein>